<feature type="compositionally biased region" description="Basic and acidic residues" evidence="1">
    <location>
        <begin position="10"/>
        <end position="19"/>
    </location>
</feature>
<evidence type="ECO:0000313" key="3">
    <source>
        <dbReference type="WBParaSite" id="nRc.2.0.1.t06648-RA"/>
    </source>
</evidence>
<protein>
    <submittedName>
        <fullName evidence="3">Uncharacterized protein</fullName>
    </submittedName>
</protein>
<feature type="compositionally biased region" description="Acidic residues" evidence="1">
    <location>
        <begin position="184"/>
        <end position="194"/>
    </location>
</feature>
<feature type="compositionally biased region" description="Basic and acidic residues" evidence="1">
    <location>
        <begin position="28"/>
        <end position="41"/>
    </location>
</feature>
<feature type="compositionally biased region" description="Polar residues" evidence="1">
    <location>
        <begin position="150"/>
        <end position="169"/>
    </location>
</feature>
<proteinExistence type="predicted"/>
<sequence length="217" mass="23040">MSKKVTTNEGAKDARKSQDHSSSASDQDGGKKVSKDKDDQPTKFLGVIRTEVVAPAPKKGALQLSKNLITKRLTTAERLKITGGDLNADSKKKHKKKHKKKKKKHKKKEGSASTAASSAASSSTSVSKPSSSTSTTSSVATTSSLFGSLKTGTAASLVAPSNKSVTQDSALRKISFIKDNSTKEDDDDEQEEQENGSKNVKNTTSISKSTDKPEKKA</sequence>
<evidence type="ECO:0000313" key="2">
    <source>
        <dbReference type="Proteomes" id="UP000887565"/>
    </source>
</evidence>
<accession>A0A915HYY6</accession>
<organism evidence="2 3">
    <name type="scientific">Romanomermis culicivorax</name>
    <name type="common">Nematode worm</name>
    <dbReference type="NCBI Taxonomy" id="13658"/>
    <lineage>
        <taxon>Eukaryota</taxon>
        <taxon>Metazoa</taxon>
        <taxon>Ecdysozoa</taxon>
        <taxon>Nematoda</taxon>
        <taxon>Enoplea</taxon>
        <taxon>Dorylaimia</taxon>
        <taxon>Mermithida</taxon>
        <taxon>Mermithoidea</taxon>
        <taxon>Mermithidae</taxon>
        <taxon>Romanomermis</taxon>
    </lineage>
</organism>
<evidence type="ECO:0000256" key="1">
    <source>
        <dbReference type="SAM" id="MobiDB-lite"/>
    </source>
</evidence>
<dbReference type="Proteomes" id="UP000887565">
    <property type="component" value="Unplaced"/>
</dbReference>
<feature type="region of interest" description="Disordered" evidence="1">
    <location>
        <begin position="1"/>
        <end position="217"/>
    </location>
</feature>
<keyword evidence="2" id="KW-1185">Reference proteome</keyword>
<name>A0A915HYY6_ROMCU</name>
<feature type="compositionally biased region" description="Low complexity" evidence="1">
    <location>
        <begin position="111"/>
        <end position="144"/>
    </location>
</feature>
<dbReference type="WBParaSite" id="nRc.2.0.1.t06648-RA">
    <property type="protein sequence ID" value="nRc.2.0.1.t06648-RA"/>
    <property type="gene ID" value="nRc.2.0.1.g06648"/>
</dbReference>
<dbReference type="AlphaFoldDB" id="A0A915HYY6"/>
<feature type="compositionally biased region" description="Basic residues" evidence="1">
    <location>
        <begin position="91"/>
        <end position="108"/>
    </location>
</feature>
<feature type="compositionally biased region" description="Polar residues" evidence="1">
    <location>
        <begin position="196"/>
        <end position="208"/>
    </location>
</feature>
<reference evidence="3" key="1">
    <citation type="submission" date="2022-11" db="UniProtKB">
        <authorList>
            <consortium name="WormBaseParasite"/>
        </authorList>
    </citation>
    <scope>IDENTIFICATION</scope>
</reference>